<accession>A0A7C9IKS1</accession>
<keyword evidence="7" id="KW-1185">Reference proteome</keyword>
<evidence type="ECO:0000256" key="1">
    <source>
        <dbReference type="ARBA" id="ARBA00022448"/>
    </source>
</evidence>
<sequence>MAQGLLRLCRVSRFYGERAVLRNIELVLAPGQALLVVGPNGAGKSTLLRLLAGLLPPSEGEITTELAPGEIGYLGHKTLIYPKLTARANLAFWQAMFGLPRDDAPIEAVLARVGLSRFADEEAGVFSRGMSQRLSLARVFLTGPRLLLLDEPASGLDPASAAMLRREIRAAADAGAAVAWVSHNVAADLAVCDRVVLLRGCRVAYDGPARDFDPSGLAGECVC</sequence>
<dbReference type="EMBL" id="WVUD01000006">
    <property type="protein sequence ID" value="MYL82664.1"/>
    <property type="molecule type" value="Genomic_DNA"/>
</dbReference>
<dbReference type="InterPro" id="IPR051782">
    <property type="entry name" value="ABC_Transporter_VariousFunc"/>
</dbReference>
<evidence type="ECO:0000256" key="3">
    <source>
        <dbReference type="ARBA" id="ARBA00022748"/>
    </source>
</evidence>
<keyword evidence="1" id="KW-0813">Transport</keyword>
<dbReference type="GO" id="GO:0017004">
    <property type="term" value="P:cytochrome complex assembly"/>
    <property type="evidence" value="ECO:0007669"/>
    <property type="project" value="UniProtKB-KW"/>
</dbReference>
<organism evidence="6 7">
    <name type="scientific">Solidesulfovibrio aerotolerans</name>
    <dbReference type="NCBI Taxonomy" id="295255"/>
    <lineage>
        <taxon>Bacteria</taxon>
        <taxon>Pseudomonadati</taxon>
        <taxon>Thermodesulfobacteriota</taxon>
        <taxon>Desulfovibrionia</taxon>
        <taxon>Desulfovibrionales</taxon>
        <taxon>Desulfovibrionaceae</taxon>
        <taxon>Solidesulfovibrio</taxon>
    </lineage>
</organism>
<dbReference type="GO" id="GO:0022857">
    <property type="term" value="F:transmembrane transporter activity"/>
    <property type="evidence" value="ECO:0007669"/>
    <property type="project" value="InterPro"/>
</dbReference>
<dbReference type="PANTHER" id="PTHR42939">
    <property type="entry name" value="ABC TRANSPORTER ATP-BINDING PROTEIN ALBC-RELATED"/>
    <property type="match status" value="1"/>
</dbReference>
<reference evidence="6 7" key="1">
    <citation type="submission" date="2020-01" db="EMBL/GenBank/DDBJ databases">
        <title>Genome sequence of Desulfovibrio aerotolerans DSM 16695(T).</title>
        <authorList>
            <person name="Karnachuk O."/>
            <person name="Avakyan M."/>
            <person name="Mardanov A."/>
            <person name="Kadnikov V."/>
            <person name="Ravin N."/>
        </authorList>
    </citation>
    <scope>NUCLEOTIDE SEQUENCE [LARGE SCALE GENOMIC DNA]</scope>
    <source>
        <strain evidence="6 7">DSM 16695</strain>
    </source>
</reference>
<name>A0A7C9IKS1_9BACT</name>
<protein>
    <submittedName>
        <fullName evidence="6">Heme ABC exporter ATP-binding protein CcmA</fullName>
    </submittedName>
</protein>
<dbReference type="PROSITE" id="PS50893">
    <property type="entry name" value="ABC_TRANSPORTER_2"/>
    <property type="match status" value="1"/>
</dbReference>
<dbReference type="PANTHER" id="PTHR42939:SF1">
    <property type="entry name" value="ABC TRANSPORTER ATP-BINDING PROTEIN ALBC-RELATED"/>
    <property type="match status" value="1"/>
</dbReference>
<dbReference type="AlphaFoldDB" id="A0A7C9IKS1"/>
<keyword evidence="2" id="KW-0547">Nucleotide-binding</keyword>
<evidence type="ECO:0000256" key="2">
    <source>
        <dbReference type="ARBA" id="ARBA00022741"/>
    </source>
</evidence>
<dbReference type="InterPro" id="IPR003439">
    <property type="entry name" value="ABC_transporter-like_ATP-bd"/>
</dbReference>
<dbReference type="Proteomes" id="UP000482487">
    <property type="component" value="Unassembled WGS sequence"/>
</dbReference>
<dbReference type="RefSeq" id="WP_160959462.1">
    <property type="nucleotide sequence ID" value="NZ_WVUD01000006.1"/>
</dbReference>
<dbReference type="Pfam" id="PF00005">
    <property type="entry name" value="ABC_tran"/>
    <property type="match status" value="1"/>
</dbReference>
<comment type="caution">
    <text evidence="6">The sequence shown here is derived from an EMBL/GenBank/DDBJ whole genome shotgun (WGS) entry which is preliminary data.</text>
</comment>
<dbReference type="GO" id="GO:0016887">
    <property type="term" value="F:ATP hydrolysis activity"/>
    <property type="evidence" value="ECO:0007669"/>
    <property type="project" value="InterPro"/>
</dbReference>
<dbReference type="InterPro" id="IPR005895">
    <property type="entry name" value="ABC_transptr_haem_export_CcmA"/>
</dbReference>
<dbReference type="InterPro" id="IPR003593">
    <property type="entry name" value="AAA+_ATPase"/>
</dbReference>
<dbReference type="OrthoDB" id="9809450at2"/>
<dbReference type="NCBIfam" id="TIGR01189">
    <property type="entry name" value="ccmA"/>
    <property type="match status" value="1"/>
</dbReference>
<evidence type="ECO:0000259" key="5">
    <source>
        <dbReference type="PROSITE" id="PS50893"/>
    </source>
</evidence>
<keyword evidence="4 6" id="KW-0067">ATP-binding</keyword>
<feature type="domain" description="ABC transporter" evidence="5">
    <location>
        <begin position="6"/>
        <end position="222"/>
    </location>
</feature>
<dbReference type="SMART" id="SM00382">
    <property type="entry name" value="AAA"/>
    <property type="match status" value="1"/>
</dbReference>
<dbReference type="GO" id="GO:0005524">
    <property type="term" value="F:ATP binding"/>
    <property type="evidence" value="ECO:0007669"/>
    <property type="project" value="UniProtKB-KW"/>
</dbReference>
<dbReference type="Gene3D" id="3.40.50.300">
    <property type="entry name" value="P-loop containing nucleotide triphosphate hydrolases"/>
    <property type="match status" value="1"/>
</dbReference>
<proteinExistence type="predicted"/>
<evidence type="ECO:0000313" key="7">
    <source>
        <dbReference type="Proteomes" id="UP000482487"/>
    </source>
</evidence>
<evidence type="ECO:0000313" key="6">
    <source>
        <dbReference type="EMBL" id="MYL82664.1"/>
    </source>
</evidence>
<gene>
    <name evidence="6" type="primary">ccmA</name>
    <name evidence="6" type="ORF">GTA51_05875</name>
</gene>
<dbReference type="InterPro" id="IPR027417">
    <property type="entry name" value="P-loop_NTPase"/>
</dbReference>
<dbReference type="SUPFAM" id="SSF52540">
    <property type="entry name" value="P-loop containing nucleoside triphosphate hydrolases"/>
    <property type="match status" value="1"/>
</dbReference>
<keyword evidence="3" id="KW-0201">Cytochrome c-type biogenesis</keyword>
<evidence type="ECO:0000256" key="4">
    <source>
        <dbReference type="ARBA" id="ARBA00022840"/>
    </source>
</evidence>